<dbReference type="RefSeq" id="WP_227575944.1">
    <property type="nucleotide sequence ID" value="NZ_CP101987.1"/>
</dbReference>
<accession>A0ABY5KNI9</accession>
<dbReference type="Proteomes" id="UP001316384">
    <property type="component" value="Chromosome"/>
</dbReference>
<evidence type="ECO:0000313" key="3">
    <source>
        <dbReference type="Proteomes" id="UP001316384"/>
    </source>
</evidence>
<keyword evidence="3" id="KW-1185">Reference proteome</keyword>
<feature type="signal peptide" evidence="1">
    <location>
        <begin position="1"/>
        <end position="30"/>
    </location>
</feature>
<keyword evidence="1" id="KW-0732">Signal</keyword>
<name>A0ABY5KNI9_9CELL</name>
<proteinExistence type="predicted"/>
<gene>
    <name evidence="2" type="ORF">NP048_12670</name>
</gene>
<reference evidence="2 3" key="1">
    <citation type="submission" date="2022-07" db="EMBL/GenBank/DDBJ databases">
        <title>Novel species in genus cellulomonas.</title>
        <authorList>
            <person name="Ye L."/>
        </authorList>
    </citation>
    <scope>NUCLEOTIDE SEQUENCE [LARGE SCALE GENOMIC DNA]</scope>
    <source>
        <strain evidence="3">zg-B89</strain>
    </source>
</reference>
<evidence type="ECO:0000256" key="1">
    <source>
        <dbReference type="SAM" id="SignalP"/>
    </source>
</evidence>
<dbReference type="EMBL" id="CP101987">
    <property type="protein sequence ID" value="UUI70645.1"/>
    <property type="molecule type" value="Genomic_DNA"/>
</dbReference>
<sequence>MRRRTLGAAGVLAAALAVTVLVGPVAPAQAGTQPVVVGPSAVKDCTSVTLSGDLDWTVRRGLLVARWSGRTVTGTSVRLDVDAACAEAAGFHAVVGAVGRGPQAVAEQRDGQGGFAFGDGWSTGFGGISWEETAPADLVSGWVSARDVDLGSARTRPEGGWCAPVVVVVERARTQPDGIVVPERVDHHLEVCSSR</sequence>
<feature type="chain" id="PRO_5046407655" evidence="1">
    <location>
        <begin position="31"/>
        <end position="195"/>
    </location>
</feature>
<organism evidence="2 3">
    <name type="scientific">Cellulomonas xiejunii</name>
    <dbReference type="NCBI Taxonomy" id="2968083"/>
    <lineage>
        <taxon>Bacteria</taxon>
        <taxon>Bacillati</taxon>
        <taxon>Actinomycetota</taxon>
        <taxon>Actinomycetes</taxon>
        <taxon>Micrococcales</taxon>
        <taxon>Cellulomonadaceae</taxon>
        <taxon>Cellulomonas</taxon>
    </lineage>
</organism>
<evidence type="ECO:0000313" key="2">
    <source>
        <dbReference type="EMBL" id="UUI70645.1"/>
    </source>
</evidence>
<protein>
    <submittedName>
        <fullName evidence="2">Uncharacterized protein</fullName>
    </submittedName>
</protein>